<name>A0A5A7PGF5_STRAF</name>
<accession>A0A5A7PGF5</accession>
<dbReference type="PANTHER" id="PTHR15131:SF3">
    <property type="entry name" value="SNRNA-ACTIVATING PROTEIN COMPLEX SUBUNIT 1"/>
    <property type="match status" value="1"/>
</dbReference>
<dbReference type="Proteomes" id="UP000325081">
    <property type="component" value="Unassembled WGS sequence"/>
</dbReference>
<dbReference type="InterPro" id="IPR019188">
    <property type="entry name" value="SNAPC1"/>
</dbReference>
<keyword evidence="3" id="KW-1185">Reference proteome</keyword>
<dbReference type="PANTHER" id="PTHR15131">
    <property type="entry name" value="SMALL NUCLEAR RNA ACTIVATING COMPLEX, POLYPEPTIDE 1"/>
    <property type="match status" value="1"/>
</dbReference>
<evidence type="ECO:0000313" key="3">
    <source>
        <dbReference type="Proteomes" id="UP000325081"/>
    </source>
</evidence>
<feature type="compositionally biased region" description="Acidic residues" evidence="1">
    <location>
        <begin position="274"/>
        <end position="286"/>
    </location>
</feature>
<organism evidence="2 3">
    <name type="scientific">Striga asiatica</name>
    <name type="common">Asiatic witchweed</name>
    <name type="synonym">Buchnera asiatica</name>
    <dbReference type="NCBI Taxonomy" id="4170"/>
    <lineage>
        <taxon>Eukaryota</taxon>
        <taxon>Viridiplantae</taxon>
        <taxon>Streptophyta</taxon>
        <taxon>Embryophyta</taxon>
        <taxon>Tracheophyta</taxon>
        <taxon>Spermatophyta</taxon>
        <taxon>Magnoliopsida</taxon>
        <taxon>eudicotyledons</taxon>
        <taxon>Gunneridae</taxon>
        <taxon>Pentapetalae</taxon>
        <taxon>asterids</taxon>
        <taxon>lamiids</taxon>
        <taxon>Lamiales</taxon>
        <taxon>Orobanchaceae</taxon>
        <taxon>Buchnereae</taxon>
        <taxon>Striga</taxon>
    </lineage>
</organism>
<evidence type="ECO:0000313" key="2">
    <source>
        <dbReference type="EMBL" id="GER31357.1"/>
    </source>
</evidence>
<protein>
    <submittedName>
        <fullName evidence="2">Small nuclear RNA activating complex (SNAPc)</fullName>
    </submittedName>
</protein>
<sequence>MLQQRSLSRYKDSKEVMDLKPFKLDIDELIQEFAESESTTLTEFKKIWLSRKFSFIFEARPSTNQGFFMQSLYAHSIGHMISAGSLSIRLGGLYCLYCLYETQPFKPPSKIYLSLGELRQLKTLALEAKTRGVKMVSTLLKSMLERNMFLFGFVGVNEDSATKRVNELTDIQNARVQTAYRKLFADSRLGHFIHMGLGTELDVNLLKEKSSDYALAKEIAIKEAGQVIDVQNITHIVEDKRVIGEVVEKAATDWNSEKEMLYERTGLPVALPQDNEEEQEEEEENEYASYNQNMQNGNKEEADTFDSLRAAHREHFSPVDETTGGGPTYEQHRAGEPFEMPQVSAAPASAIDLQPSSPSQPRRNDRTLTGRQNAAKNGRPRLNLRWVNLVLDPDPDNIVAVGLTGLLTWASVQF</sequence>
<dbReference type="OrthoDB" id="20127at2759"/>
<proteinExistence type="predicted"/>
<reference evidence="3" key="1">
    <citation type="journal article" date="2019" name="Curr. Biol.">
        <title>Genome Sequence of Striga asiatica Provides Insight into the Evolution of Plant Parasitism.</title>
        <authorList>
            <person name="Yoshida S."/>
            <person name="Kim S."/>
            <person name="Wafula E.K."/>
            <person name="Tanskanen J."/>
            <person name="Kim Y.M."/>
            <person name="Honaas L."/>
            <person name="Yang Z."/>
            <person name="Spallek T."/>
            <person name="Conn C.E."/>
            <person name="Ichihashi Y."/>
            <person name="Cheong K."/>
            <person name="Cui S."/>
            <person name="Der J.P."/>
            <person name="Gundlach H."/>
            <person name="Jiao Y."/>
            <person name="Hori C."/>
            <person name="Ishida J.K."/>
            <person name="Kasahara H."/>
            <person name="Kiba T."/>
            <person name="Kim M.S."/>
            <person name="Koo N."/>
            <person name="Laohavisit A."/>
            <person name="Lee Y.H."/>
            <person name="Lumba S."/>
            <person name="McCourt P."/>
            <person name="Mortimer J.C."/>
            <person name="Mutuku J.M."/>
            <person name="Nomura T."/>
            <person name="Sasaki-Sekimoto Y."/>
            <person name="Seto Y."/>
            <person name="Wang Y."/>
            <person name="Wakatake T."/>
            <person name="Sakakibara H."/>
            <person name="Demura T."/>
            <person name="Yamaguchi S."/>
            <person name="Yoneyama K."/>
            <person name="Manabe R.I."/>
            <person name="Nelson D.C."/>
            <person name="Schulman A.H."/>
            <person name="Timko M.P."/>
            <person name="dePamphilis C.W."/>
            <person name="Choi D."/>
            <person name="Shirasu K."/>
        </authorList>
    </citation>
    <scope>NUCLEOTIDE SEQUENCE [LARGE SCALE GENOMIC DNA]</scope>
    <source>
        <strain evidence="3">cv. UVA1</strain>
    </source>
</reference>
<evidence type="ECO:0000256" key="1">
    <source>
        <dbReference type="SAM" id="MobiDB-lite"/>
    </source>
</evidence>
<feature type="region of interest" description="Disordered" evidence="1">
    <location>
        <begin position="267"/>
        <end position="288"/>
    </location>
</feature>
<comment type="caution">
    <text evidence="2">The sequence shown here is derived from an EMBL/GenBank/DDBJ whole genome shotgun (WGS) entry which is preliminary data.</text>
</comment>
<dbReference type="EMBL" id="BKCP01004450">
    <property type="protein sequence ID" value="GER31357.1"/>
    <property type="molecule type" value="Genomic_DNA"/>
</dbReference>
<feature type="region of interest" description="Disordered" evidence="1">
    <location>
        <begin position="349"/>
        <end position="379"/>
    </location>
</feature>
<dbReference type="Pfam" id="PF09808">
    <property type="entry name" value="SNAPC1"/>
    <property type="match status" value="1"/>
</dbReference>
<gene>
    <name evidence="2" type="ORF">STAS_07345</name>
</gene>
<dbReference type="GO" id="GO:0043565">
    <property type="term" value="F:sequence-specific DNA binding"/>
    <property type="evidence" value="ECO:0007669"/>
    <property type="project" value="TreeGrafter"/>
</dbReference>
<dbReference type="AlphaFoldDB" id="A0A5A7PGF5"/>
<feature type="non-terminal residue" evidence="2">
    <location>
        <position position="414"/>
    </location>
</feature>
<dbReference type="GO" id="GO:0042795">
    <property type="term" value="P:snRNA transcription by RNA polymerase II"/>
    <property type="evidence" value="ECO:0007669"/>
    <property type="project" value="TreeGrafter"/>
</dbReference>
<dbReference type="GO" id="GO:0019185">
    <property type="term" value="C:snRNA-activating protein complex"/>
    <property type="evidence" value="ECO:0007669"/>
    <property type="project" value="TreeGrafter"/>
</dbReference>
<dbReference type="GO" id="GO:0042796">
    <property type="term" value="P:snRNA transcription by RNA polymerase III"/>
    <property type="evidence" value="ECO:0007669"/>
    <property type="project" value="TreeGrafter"/>
</dbReference>